<dbReference type="AlphaFoldDB" id="A0A368FSF2"/>
<proteinExistence type="predicted"/>
<feature type="compositionally biased region" description="Polar residues" evidence="1">
    <location>
        <begin position="27"/>
        <end position="58"/>
    </location>
</feature>
<organism evidence="2 3">
    <name type="scientific">Ancylostoma caninum</name>
    <name type="common">Dog hookworm</name>
    <dbReference type="NCBI Taxonomy" id="29170"/>
    <lineage>
        <taxon>Eukaryota</taxon>
        <taxon>Metazoa</taxon>
        <taxon>Ecdysozoa</taxon>
        <taxon>Nematoda</taxon>
        <taxon>Chromadorea</taxon>
        <taxon>Rhabditida</taxon>
        <taxon>Rhabditina</taxon>
        <taxon>Rhabditomorpha</taxon>
        <taxon>Strongyloidea</taxon>
        <taxon>Ancylostomatidae</taxon>
        <taxon>Ancylostomatinae</taxon>
        <taxon>Ancylostoma</taxon>
    </lineage>
</organism>
<feature type="compositionally biased region" description="Polar residues" evidence="1">
    <location>
        <begin position="139"/>
        <end position="153"/>
    </location>
</feature>
<dbReference type="Proteomes" id="UP000252519">
    <property type="component" value="Unassembled WGS sequence"/>
</dbReference>
<feature type="compositionally biased region" description="Basic and acidic residues" evidence="1">
    <location>
        <begin position="97"/>
        <end position="117"/>
    </location>
</feature>
<feature type="region of interest" description="Disordered" evidence="1">
    <location>
        <begin position="27"/>
        <end position="202"/>
    </location>
</feature>
<evidence type="ECO:0000313" key="3">
    <source>
        <dbReference type="Proteomes" id="UP000252519"/>
    </source>
</evidence>
<protein>
    <submittedName>
        <fullName evidence="2">Uncharacterized protein</fullName>
    </submittedName>
</protein>
<name>A0A368FSF2_ANCCA</name>
<feature type="compositionally biased region" description="Basic residues" evidence="1">
    <location>
        <begin position="281"/>
        <end position="297"/>
    </location>
</feature>
<feature type="compositionally biased region" description="Polar residues" evidence="1">
    <location>
        <begin position="310"/>
        <end position="325"/>
    </location>
</feature>
<comment type="caution">
    <text evidence="2">The sequence shown here is derived from an EMBL/GenBank/DDBJ whole genome shotgun (WGS) entry which is preliminary data.</text>
</comment>
<evidence type="ECO:0000256" key="1">
    <source>
        <dbReference type="SAM" id="MobiDB-lite"/>
    </source>
</evidence>
<feature type="compositionally biased region" description="Basic and acidic residues" evidence="1">
    <location>
        <begin position="298"/>
        <end position="309"/>
    </location>
</feature>
<feature type="compositionally biased region" description="Basic residues" evidence="1">
    <location>
        <begin position="192"/>
        <end position="201"/>
    </location>
</feature>
<sequence>MASTEWSTEGFVWSEPTAAYVTVVDNRSTFGPTSRGQPSSKGSPYSYRQQKSASSSGNVFHRNKNGPERSHAKGLNQTRNNVFAKGTQVRILKRPNPSKDCDNDGKPRHSTKEKNGSEEELISGPNPIAENCEGRTQQECHSFGENSQFNTGSKQRRRGKGHFKVEPKTSGIEAVSELEEASNLASKDKSRNTAKSRRRPRVGGTVPVFKDCCKLINKHLGLQAMDEQCSDPHGCHHCGCDNYQKPKQRMPTSSRRYQNLENTGTEPEECQISTESSENKKPRRARKASARQNRREKKNVNRNESKLLTRNDVLQQSSGAATNGCSEVPSQSVYSSQEESSNTELNDVPAGCAEIHTESQSSQVRLVMHACLYV</sequence>
<accession>A0A368FSF2</accession>
<gene>
    <name evidence="2" type="ORF">ANCCAN_19004</name>
</gene>
<feature type="region of interest" description="Disordered" evidence="1">
    <location>
        <begin position="259"/>
        <end position="345"/>
    </location>
</feature>
<reference evidence="2 3" key="1">
    <citation type="submission" date="2014-10" db="EMBL/GenBank/DDBJ databases">
        <title>Draft genome of the hookworm Ancylostoma caninum.</title>
        <authorList>
            <person name="Mitreva M."/>
        </authorList>
    </citation>
    <scope>NUCLEOTIDE SEQUENCE [LARGE SCALE GENOMIC DNA]</scope>
    <source>
        <strain evidence="2 3">Baltimore</strain>
    </source>
</reference>
<evidence type="ECO:0000313" key="2">
    <source>
        <dbReference type="EMBL" id="RCN35151.1"/>
    </source>
</evidence>
<keyword evidence="3" id="KW-1185">Reference proteome</keyword>
<feature type="compositionally biased region" description="Low complexity" evidence="1">
    <location>
        <begin position="326"/>
        <end position="340"/>
    </location>
</feature>
<feature type="compositionally biased region" description="Polar residues" evidence="1">
    <location>
        <begin position="259"/>
        <end position="276"/>
    </location>
</feature>
<dbReference type="EMBL" id="JOJR01000696">
    <property type="protein sequence ID" value="RCN35151.1"/>
    <property type="molecule type" value="Genomic_DNA"/>
</dbReference>